<feature type="transmembrane region" description="Helical" evidence="9">
    <location>
        <begin position="105"/>
        <end position="123"/>
    </location>
</feature>
<feature type="transmembrane region" description="Helical" evidence="9">
    <location>
        <begin position="255"/>
        <end position="277"/>
    </location>
</feature>
<dbReference type="AlphaFoldDB" id="A0A9X3ULD4"/>
<evidence type="ECO:0000259" key="10">
    <source>
        <dbReference type="PROSITE" id="PS50928"/>
    </source>
</evidence>
<sequence length="288" mass="31364">MAEKKEPSEAAIWLGLADNTFTRQKTVKFGDASAVNSGRFYSILIVCGLIALWILSSRLGLVKEFYWPTIGGTINRVILLVTEGFRNVSLWEHVGISVYRVLSGVLYGALVGIPLGFAMGLSSTARGLFDPIVEFMRPIPPLALIPLIILWFGIDETAKIFLLFLASLFIMTIAARAGVSSVRISKVHAAYSLGASKLQILRHVILPNALPEIFTGLRTSMGVCWGTVVAAELVAADKGVGSMIMIAKNFLQTDTVVIGIIIIGIIGYVIEIIMRYLERLLIPWKGKG</sequence>
<dbReference type="InterPro" id="IPR035906">
    <property type="entry name" value="MetI-like_sf"/>
</dbReference>
<dbReference type="PANTHER" id="PTHR30151:SF25">
    <property type="entry name" value="TAURINE TRANSPORT SYSTEM PERMEASE PROTEIN TAUC"/>
    <property type="match status" value="1"/>
</dbReference>
<dbReference type="PANTHER" id="PTHR30151">
    <property type="entry name" value="ALKANE SULFONATE ABC TRANSPORTER-RELATED, MEMBRANE SUBUNIT"/>
    <property type="match status" value="1"/>
</dbReference>
<comment type="similarity">
    <text evidence="2 9">Belongs to the binding-protein-dependent transport system permease family.</text>
</comment>
<feature type="domain" description="ABC transmembrane type-1" evidence="10">
    <location>
        <begin position="94"/>
        <end position="274"/>
    </location>
</feature>
<proteinExistence type="inferred from homology"/>
<keyword evidence="3 9" id="KW-0813">Transport</keyword>
<feature type="transmembrane region" description="Helical" evidence="9">
    <location>
        <begin position="160"/>
        <end position="179"/>
    </location>
</feature>
<name>A0A9X3ULD4_9HYPH</name>
<dbReference type="SUPFAM" id="SSF161098">
    <property type="entry name" value="MetI-like"/>
    <property type="match status" value="1"/>
</dbReference>
<feature type="transmembrane region" description="Helical" evidence="9">
    <location>
        <begin position="135"/>
        <end position="154"/>
    </location>
</feature>
<dbReference type="CDD" id="cd06261">
    <property type="entry name" value="TM_PBP2"/>
    <property type="match status" value="1"/>
</dbReference>
<feature type="transmembrane region" description="Helical" evidence="9">
    <location>
        <begin position="38"/>
        <end position="56"/>
    </location>
</feature>
<dbReference type="Gene3D" id="1.10.3720.10">
    <property type="entry name" value="MetI-like"/>
    <property type="match status" value="1"/>
</dbReference>
<evidence type="ECO:0000256" key="1">
    <source>
        <dbReference type="ARBA" id="ARBA00004651"/>
    </source>
</evidence>
<keyword evidence="6 9" id="KW-1133">Transmembrane helix</keyword>
<comment type="function">
    <text evidence="8">Probably part of an ABC transporter complex. Probably responsible for the translocation of the substrate across the membrane.</text>
</comment>
<evidence type="ECO:0000313" key="11">
    <source>
        <dbReference type="EMBL" id="MDA5399134.1"/>
    </source>
</evidence>
<keyword evidence="4" id="KW-1003">Cell membrane</keyword>
<evidence type="ECO:0000256" key="8">
    <source>
        <dbReference type="ARBA" id="ARBA00056719"/>
    </source>
</evidence>
<dbReference type="GO" id="GO:0010438">
    <property type="term" value="P:cellular response to sulfur starvation"/>
    <property type="evidence" value="ECO:0007669"/>
    <property type="project" value="TreeGrafter"/>
</dbReference>
<gene>
    <name evidence="11" type="ORF">OQ273_11165</name>
</gene>
<evidence type="ECO:0000256" key="4">
    <source>
        <dbReference type="ARBA" id="ARBA00022475"/>
    </source>
</evidence>
<keyword evidence="12" id="KW-1185">Reference proteome</keyword>
<evidence type="ECO:0000256" key="2">
    <source>
        <dbReference type="ARBA" id="ARBA00009306"/>
    </source>
</evidence>
<dbReference type="GO" id="GO:0042918">
    <property type="term" value="P:alkanesulfonate transmembrane transport"/>
    <property type="evidence" value="ECO:0007669"/>
    <property type="project" value="UniProtKB-ARBA"/>
</dbReference>
<dbReference type="RefSeq" id="WP_267990581.1">
    <property type="nucleotide sequence ID" value="NZ_JAPJZI010000001.1"/>
</dbReference>
<evidence type="ECO:0000256" key="9">
    <source>
        <dbReference type="RuleBase" id="RU363032"/>
    </source>
</evidence>
<reference evidence="11" key="1">
    <citation type="submission" date="2022-11" db="EMBL/GenBank/DDBJ databases">
        <title>Draft genome sequence of Hoeflea poritis E7-10 and Hoeflea prorocentri PM5-8, separated from scleractinian coral Porites lutea and marine dinoflagellate.</title>
        <authorList>
            <person name="Zhang G."/>
            <person name="Wei Q."/>
            <person name="Cai L."/>
        </authorList>
    </citation>
    <scope>NUCLEOTIDE SEQUENCE</scope>
    <source>
        <strain evidence="11">PM5-8</strain>
    </source>
</reference>
<organism evidence="11 12">
    <name type="scientific">Hoeflea prorocentri</name>
    <dbReference type="NCBI Taxonomy" id="1922333"/>
    <lineage>
        <taxon>Bacteria</taxon>
        <taxon>Pseudomonadati</taxon>
        <taxon>Pseudomonadota</taxon>
        <taxon>Alphaproteobacteria</taxon>
        <taxon>Hyphomicrobiales</taxon>
        <taxon>Rhizobiaceae</taxon>
        <taxon>Hoeflea</taxon>
    </lineage>
</organism>
<protein>
    <submittedName>
        <fullName evidence="11">ABC transporter permease subunit</fullName>
    </submittedName>
</protein>
<dbReference type="PROSITE" id="PS50928">
    <property type="entry name" value="ABC_TM1"/>
    <property type="match status" value="1"/>
</dbReference>
<dbReference type="FunFam" id="1.10.3720.10:FF:000003">
    <property type="entry name" value="Aliphatic sulfonate ABC transporter permease"/>
    <property type="match status" value="1"/>
</dbReference>
<dbReference type="GO" id="GO:0005886">
    <property type="term" value="C:plasma membrane"/>
    <property type="evidence" value="ECO:0007669"/>
    <property type="project" value="UniProtKB-SubCell"/>
</dbReference>
<evidence type="ECO:0000256" key="6">
    <source>
        <dbReference type="ARBA" id="ARBA00022989"/>
    </source>
</evidence>
<evidence type="ECO:0000256" key="7">
    <source>
        <dbReference type="ARBA" id="ARBA00023136"/>
    </source>
</evidence>
<comment type="subcellular location">
    <subcellularLocation>
        <location evidence="1 9">Cell membrane</location>
        <topology evidence="1 9">Multi-pass membrane protein</topology>
    </subcellularLocation>
</comment>
<evidence type="ECO:0000256" key="5">
    <source>
        <dbReference type="ARBA" id="ARBA00022692"/>
    </source>
</evidence>
<evidence type="ECO:0000256" key="3">
    <source>
        <dbReference type="ARBA" id="ARBA00022448"/>
    </source>
</evidence>
<accession>A0A9X3ULD4</accession>
<comment type="caution">
    <text evidence="11">The sequence shown here is derived from an EMBL/GenBank/DDBJ whole genome shotgun (WGS) entry which is preliminary data.</text>
</comment>
<dbReference type="InterPro" id="IPR000515">
    <property type="entry name" value="MetI-like"/>
</dbReference>
<keyword evidence="5 9" id="KW-0812">Transmembrane</keyword>
<evidence type="ECO:0000313" key="12">
    <source>
        <dbReference type="Proteomes" id="UP001151234"/>
    </source>
</evidence>
<keyword evidence="7 9" id="KW-0472">Membrane</keyword>
<dbReference type="EMBL" id="JAPJZI010000001">
    <property type="protein sequence ID" value="MDA5399134.1"/>
    <property type="molecule type" value="Genomic_DNA"/>
</dbReference>
<dbReference type="Proteomes" id="UP001151234">
    <property type="component" value="Unassembled WGS sequence"/>
</dbReference>
<dbReference type="Pfam" id="PF00528">
    <property type="entry name" value="BPD_transp_1"/>
    <property type="match status" value="1"/>
</dbReference>